<keyword evidence="3" id="KW-1185">Reference proteome</keyword>
<dbReference type="Pfam" id="PF10003">
    <property type="entry name" value="DUF2244"/>
    <property type="match status" value="1"/>
</dbReference>
<evidence type="ECO:0000256" key="1">
    <source>
        <dbReference type="SAM" id="Phobius"/>
    </source>
</evidence>
<reference evidence="3" key="1">
    <citation type="journal article" date="2011" name="Stand. Genomic Sci.">
        <title>Genome sequence of the filamentous, gliding Thiothrix nivea neotype strain (JP2(T)).</title>
        <authorList>
            <person name="Lapidus A."/>
            <person name="Nolan M."/>
            <person name="Lucas S."/>
            <person name="Glavina Del Rio T."/>
            <person name="Tice H."/>
            <person name="Cheng J.F."/>
            <person name="Tapia R."/>
            <person name="Han C."/>
            <person name="Goodwin L."/>
            <person name="Pitluck S."/>
            <person name="Liolios K."/>
            <person name="Pagani I."/>
            <person name="Ivanova N."/>
            <person name="Huntemann M."/>
            <person name="Mavromatis K."/>
            <person name="Mikhailova N."/>
            <person name="Pati A."/>
            <person name="Chen A."/>
            <person name="Palaniappan K."/>
            <person name="Land M."/>
            <person name="Brambilla E.M."/>
            <person name="Rohde M."/>
            <person name="Abt B."/>
            <person name="Verbarg S."/>
            <person name="Goker M."/>
            <person name="Bristow J."/>
            <person name="Eisen J.A."/>
            <person name="Markowitz V."/>
            <person name="Hugenholtz P."/>
            <person name="Kyrpides N.C."/>
            <person name="Klenk H.P."/>
            <person name="Woyke T."/>
        </authorList>
    </citation>
    <scope>NUCLEOTIDE SEQUENCE [LARGE SCALE GENOMIC DNA]</scope>
    <source>
        <strain evidence="3">ATCC 35100 / DSM 5205 / JP2</strain>
    </source>
</reference>
<dbReference type="EMBL" id="JH651384">
    <property type="protein sequence ID" value="EIJ33516.1"/>
    <property type="molecule type" value="Genomic_DNA"/>
</dbReference>
<evidence type="ECO:0000313" key="2">
    <source>
        <dbReference type="EMBL" id="EIJ33516.1"/>
    </source>
</evidence>
<keyword evidence="1" id="KW-0472">Membrane</keyword>
<keyword evidence="1" id="KW-0812">Transmembrane</keyword>
<keyword evidence="1" id="KW-1133">Transmembrane helix</keyword>
<dbReference type="InterPro" id="IPR019253">
    <property type="entry name" value="DUF2244_TM"/>
</dbReference>
<sequence>MVTATNNMTDVCRTFEVRPNRSLSREGMLVFFIAVAVLSLLVALRFILLGAWLVLPFTLLEIVVLGGGLYLFERGSRYSETIQIGPDSILFIARSGVKVLQECRFQTHWVNIVLQLDQHSWYPGKLLLQSHGRSVEIGVCLTEDDRKAFAATIKASLEDCRRMA</sequence>
<dbReference type="AlphaFoldDB" id="A0A656HDI2"/>
<gene>
    <name evidence="2" type="ORF">Thini_0888</name>
</gene>
<protein>
    <recommendedName>
        <fullName evidence="4">DUF2244 domain-containing protein</fullName>
    </recommendedName>
</protein>
<organism evidence="2 3">
    <name type="scientific">Thiothrix nivea (strain ATCC 35100 / DSM 5205 / JP2)</name>
    <dbReference type="NCBI Taxonomy" id="870187"/>
    <lineage>
        <taxon>Bacteria</taxon>
        <taxon>Pseudomonadati</taxon>
        <taxon>Pseudomonadota</taxon>
        <taxon>Gammaproteobacteria</taxon>
        <taxon>Thiotrichales</taxon>
        <taxon>Thiotrichaceae</taxon>
        <taxon>Thiothrix</taxon>
    </lineage>
</organism>
<dbReference type="RefSeq" id="WP_002707467.1">
    <property type="nucleotide sequence ID" value="NZ_JH651384.1"/>
</dbReference>
<name>A0A656HDI2_THINJ</name>
<dbReference type="OrthoDB" id="7062615at2"/>
<evidence type="ECO:0008006" key="4">
    <source>
        <dbReference type="Google" id="ProtNLM"/>
    </source>
</evidence>
<proteinExistence type="predicted"/>
<accession>A0A656HDI2</accession>
<feature type="transmembrane region" description="Helical" evidence="1">
    <location>
        <begin position="28"/>
        <end position="47"/>
    </location>
</feature>
<dbReference type="Proteomes" id="UP000005317">
    <property type="component" value="Unassembled WGS sequence"/>
</dbReference>
<evidence type="ECO:0000313" key="3">
    <source>
        <dbReference type="Proteomes" id="UP000005317"/>
    </source>
</evidence>
<feature type="transmembrane region" description="Helical" evidence="1">
    <location>
        <begin position="53"/>
        <end position="72"/>
    </location>
</feature>